<dbReference type="EnsemblMetazoa" id="ACUA007969-RA">
    <property type="protein sequence ID" value="ACUA007969-PA"/>
    <property type="gene ID" value="ACUA007969"/>
</dbReference>
<keyword evidence="1" id="KW-1133">Transmembrane helix</keyword>
<keyword evidence="1" id="KW-0812">Transmembrane</keyword>
<name>A0A182M2P0_9DIPT</name>
<accession>A0A182M2P0</accession>
<feature type="transmembrane region" description="Helical" evidence="1">
    <location>
        <begin position="78"/>
        <end position="102"/>
    </location>
</feature>
<dbReference type="AlphaFoldDB" id="A0A182M2P0"/>
<reference evidence="2" key="2">
    <citation type="submission" date="2020-05" db="UniProtKB">
        <authorList>
            <consortium name="EnsemblMetazoa"/>
        </authorList>
    </citation>
    <scope>IDENTIFICATION</scope>
    <source>
        <strain evidence="2">A-37</strain>
    </source>
</reference>
<dbReference type="VEuPathDB" id="VectorBase:ACUA007969"/>
<organism evidence="2 3">
    <name type="scientific">Anopheles culicifacies</name>
    <dbReference type="NCBI Taxonomy" id="139723"/>
    <lineage>
        <taxon>Eukaryota</taxon>
        <taxon>Metazoa</taxon>
        <taxon>Ecdysozoa</taxon>
        <taxon>Arthropoda</taxon>
        <taxon>Hexapoda</taxon>
        <taxon>Insecta</taxon>
        <taxon>Pterygota</taxon>
        <taxon>Neoptera</taxon>
        <taxon>Endopterygota</taxon>
        <taxon>Diptera</taxon>
        <taxon>Nematocera</taxon>
        <taxon>Culicoidea</taxon>
        <taxon>Culicidae</taxon>
        <taxon>Anophelinae</taxon>
        <taxon>Anopheles</taxon>
        <taxon>culicifacies species complex</taxon>
    </lineage>
</organism>
<keyword evidence="1" id="KW-0472">Membrane</keyword>
<sequence>MRGAYDRDVDMWSRAVRLLAVLLLQHHRISSGNVEVTLLFALRLVTVLSASRVGWGWMDEFHTVSRRCRWWYTLPAAYYYYYYYAALLGSFAASLFTSSGVARKSFRP</sequence>
<keyword evidence="3" id="KW-1185">Reference proteome</keyword>
<evidence type="ECO:0000313" key="3">
    <source>
        <dbReference type="Proteomes" id="UP000075883"/>
    </source>
</evidence>
<reference evidence="3" key="1">
    <citation type="submission" date="2013-09" db="EMBL/GenBank/DDBJ databases">
        <title>The Genome Sequence of Anopheles culicifacies species A.</title>
        <authorList>
            <consortium name="The Broad Institute Genomics Platform"/>
            <person name="Neafsey D.E."/>
            <person name="Besansky N."/>
            <person name="Howell P."/>
            <person name="Walton C."/>
            <person name="Young S.K."/>
            <person name="Zeng Q."/>
            <person name="Gargeya S."/>
            <person name="Fitzgerald M."/>
            <person name="Haas B."/>
            <person name="Abouelleil A."/>
            <person name="Allen A.W."/>
            <person name="Alvarado L."/>
            <person name="Arachchi H.M."/>
            <person name="Berlin A.M."/>
            <person name="Chapman S.B."/>
            <person name="Gainer-Dewar J."/>
            <person name="Goldberg J."/>
            <person name="Griggs A."/>
            <person name="Gujja S."/>
            <person name="Hansen M."/>
            <person name="Howarth C."/>
            <person name="Imamovic A."/>
            <person name="Ireland A."/>
            <person name="Larimer J."/>
            <person name="McCowan C."/>
            <person name="Murphy C."/>
            <person name="Pearson M."/>
            <person name="Poon T.W."/>
            <person name="Priest M."/>
            <person name="Roberts A."/>
            <person name="Saif S."/>
            <person name="Shea T."/>
            <person name="Sisk P."/>
            <person name="Sykes S."/>
            <person name="Wortman J."/>
            <person name="Nusbaum C."/>
            <person name="Birren B."/>
        </authorList>
    </citation>
    <scope>NUCLEOTIDE SEQUENCE [LARGE SCALE GENOMIC DNA]</scope>
    <source>
        <strain evidence="3">A-37</strain>
    </source>
</reference>
<evidence type="ECO:0000256" key="1">
    <source>
        <dbReference type="SAM" id="Phobius"/>
    </source>
</evidence>
<dbReference type="EMBL" id="AXCM01001786">
    <property type="status" value="NOT_ANNOTATED_CDS"/>
    <property type="molecule type" value="Genomic_DNA"/>
</dbReference>
<proteinExistence type="predicted"/>
<protein>
    <submittedName>
        <fullName evidence="2">Uncharacterized protein</fullName>
    </submittedName>
</protein>
<evidence type="ECO:0000313" key="2">
    <source>
        <dbReference type="EnsemblMetazoa" id="ACUA007969-PA"/>
    </source>
</evidence>
<dbReference type="Proteomes" id="UP000075883">
    <property type="component" value="Unassembled WGS sequence"/>
</dbReference>